<dbReference type="InterPro" id="IPR001296">
    <property type="entry name" value="Glyco_trans_1"/>
</dbReference>
<dbReference type="SUPFAM" id="SSF53756">
    <property type="entry name" value="UDP-Glycosyltransferase/glycogen phosphorylase"/>
    <property type="match status" value="1"/>
</dbReference>
<comment type="caution">
    <text evidence="3">The sequence shown here is derived from an EMBL/GenBank/DDBJ whole genome shotgun (WGS) entry which is preliminary data.</text>
</comment>
<evidence type="ECO:0000259" key="2">
    <source>
        <dbReference type="Pfam" id="PF13439"/>
    </source>
</evidence>
<dbReference type="Proteomes" id="UP000823865">
    <property type="component" value="Unassembled WGS sequence"/>
</dbReference>
<reference evidence="3" key="1">
    <citation type="journal article" date="2021" name="PeerJ">
        <title>Extensive microbial diversity within the chicken gut microbiome revealed by metagenomics and culture.</title>
        <authorList>
            <person name="Gilroy R."/>
            <person name="Ravi A."/>
            <person name="Getino M."/>
            <person name="Pursley I."/>
            <person name="Horton D.L."/>
            <person name="Alikhan N.F."/>
            <person name="Baker D."/>
            <person name="Gharbi K."/>
            <person name="Hall N."/>
            <person name="Watson M."/>
            <person name="Adriaenssens E.M."/>
            <person name="Foster-Nyarko E."/>
            <person name="Jarju S."/>
            <person name="Secka A."/>
            <person name="Antonio M."/>
            <person name="Oren A."/>
            <person name="Chaudhuri R.R."/>
            <person name="La Ragione R."/>
            <person name="Hildebrand F."/>
            <person name="Pallen M.J."/>
        </authorList>
    </citation>
    <scope>NUCLEOTIDE SEQUENCE</scope>
    <source>
        <strain evidence="3">G3-2149</strain>
    </source>
</reference>
<feature type="domain" description="Glycosyltransferase subfamily 4-like N-terminal" evidence="2">
    <location>
        <begin position="14"/>
        <end position="170"/>
    </location>
</feature>
<dbReference type="InterPro" id="IPR028098">
    <property type="entry name" value="Glyco_trans_4-like_N"/>
</dbReference>
<dbReference type="PANTHER" id="PTHR12526">
    <property type="entry name" value="GLYCOSYLTRANSFERASE"/>
    <property type="match status" value="1"/>
</dbReference>
<evidence type="ECO:0000313" key="3">
    <source>
        <dbReference type="EMBL" id="MBU3854790.1"/>
    </source>
</evidence>
<dbReference type="AlphaFoldDB" id="A0A9E2LCC8"/>
<dbReference type="GO" id="GO:0016757">
    <property type="term" value="F:glycosyltransferase activity"/>
    <property type="evidence" value="ECO:0007669"/>
    <property type="project" value="UniProtKB-KW"/>
</dbReference>
<dbReference type="EMBL" id="JAHLFU010000284">
    <property type="protein sequence ID" value="MBU3854790.1"/>
    <property type="molecule type" value="Genomic_DNA"/>
</dbReference>
<sequence length="363" mass="41072">MKILQVINSLGLAGAERLVSEMAPIMNHMGHQTDVLVFNGTKSAFICDLQKQGVTVHVLGQKNGEYNPMMVFRLKHYLNAYDIVHVHLFPSQYWVALAAKIFGSRAKIVTTEHNNYNARCKYWLTSWMDRKVYSCYDAITVISDATLEFMKKRSPESVPLYLIINGVNVEKFTASISTRDRLLPQIGNDKFILMQVACFRLQKNQACLIRALKHLPDNVVAVFVGDGETMDACRSLAKNMNLESRTYFLGSRNDVPELLALADIAVMSSHWEGFGLSAVEAMASGKPVIASDVDGLKQVVEGYGLIFREDDAIDLSIKILSLYNDPDVRKQMAERCRLRSLDFDIRHMVRSYLDCYQKIINQN</sequence>
<dbReference type="EC" id="2.4.-.-" evidence="3"/>
<proteinExistence type="predicted"/>
<dbReference type="Pfam" id="PF00534">
    <property type="entry name" value="Glycos_transf_1"/>
    <property type="match status" value="1"/>
</dbReference>
<accession>A0A9E2LCC8</accession>
<gene>
    <name evidence="3" type="ORF">H9789_13445</name>
</gene>
<protein>
    <submittedName>
        <fullName evidence="3">Glycosyltransferase</fullName>
        <ecNumber evidence="3">2.4.-.-</ecNumber>
    </submittedName>
</protein>
<evidence type="ECO:0000313" key="4">
    <source>
        <dbReference type="Proteomes" id="UP000823865"/>
    </source>
</evidence>
<organism evidence="3 4">
    <name type="scientific">Candidatus Paraprevotella stercoravium</name>
    <dbReference type="NCBI Taxonomy" id="2838725"/>
    <lineage>
        <taxon>Bacteria</taxon>
        <taxon>Pseudomonadati</taxon>
        <taxon>Bacteroidota</taxon>
        <taxon>Bacteroidia</taxon>
        <taxon>Bacteroidales</taxon>
        <taxon>Prevotellaceae</taxon>
        <taxon>Paraprevotella</taxon>
    </lineage>
</organism>
<evidence type="ECO:0000259" key="1">
    <source>
        <dbReference type="Pfam" id="PF00534"/>
    </source>
</evidence>
<reference evidence="3" key="2">
    <citation type="submission" date="2021-04" db="EMBL/GenBank/DDBJ databases">
        <authorList>
            <person name="Gilroy R."/>
        </authorList>
    </citation>
    <scope>NUCLEOTIDE SEQUENCE</scope>
    <source>
        <strain evidence="3">G3-2149</strain>
    </source>
</reference>
<keyword evidence="3" id="KW-0808">Transferase</keyword>
<feature type="domain" description="Glycosyl transferase family 1" evidence="1">
    <location>
        <begin position="186"/>
        <end position="337"/>
    </location>
</feature>
<dbReference type="Gene3D" id="3.40.50.2000">
    <property type="entry name" value="Glycogen Phosphorylase B"/>
    <property type="match status" value="2"/>
</dbReference>
<keyword evidence="3" id="KW-0328">Glycosyltransferase</keyword>
<dbReference type="Pfam" id="PF13439">
    <property type="entry name" value="Glyco_transf_4"/>
    <property type="match status" value="1"/>
</dbReference>
<name>A0A9E2LCC8_9BACT</name>